<dbReference type="SMART" id="SM01098">
    <property type="entry name" value="CPSF73-100_C"/>
    <property type="match status" value="1"/>
</dbReference>
<comment type="subcellular location">
    <subcellularLocation>
        <location evidence="1">Nucleus</location>
    </subcellularLocation>
</comment>
<feature type="domain" description="Metallo-beta-lactamase" evidence="11">
    <location>
        <begin position="31"/>
        <end position="234"/>
    </location>
</feature>
<evidence type="ECO:0000256" key="1">
    <source>
        <dbReference type="ARBA" id="ARBA00004123"/>
    </source>
</evidence>
<evidence type="ECO:0000259" key="12">
    <source>
        <dbReference type="SMART" id="SM01027"/>
    </source>
</evidence>
<accession>A0A9W8B600</accession>
<evidence type="ECO:0000256" key="10">
    <source>
        <dbReference type="ARBA" id="ARBA00075008"/>
    </source>
</evidence>
<keyword evidence="5" id="KW-0540">Nuclease</keyword>
<dbReference type="InterPro" id="IPR036866">
    <property type="entry name" value="RibonucZ/Hydroxyglut_hydro"/>
</dbReference>
<dbReference type="PANTHER" id="PTHR11203:SF11">
    <property type="entry name" value="CLEAVAGE AND POLYADENYLATION SPECIFICITY FACTOR SUBUNIT 3"/>
    <property type="match status" value="1"/>
</dbReference>
<dbReference type="InterPro" id="IPR011108">
    <property type="entry name" value="RMMBL"/>
</dbReference>
<evidence type="ECO:0000256" key="9">
    <source>
        <dbReference type="ARBA" id="ARBA00069466"/>
    </source>
</evidence>
<keyword evidence="4" id="KW-0507">mRNA processing</keyword>
<dbReference type="Pfam" id="PF10996">
    <property type="entry name" value="Beta-Casp"/>
    <property type="match status" value="1"/>
</dbReference>
<dbReference type="EMBL" id="JANBQB010000026">
    <property type="protein sequence ID" value="KAJ1984231.1"/>
    <property type="molecule type" value="Genomic_DNA"/>
</dbReference>
<protein>
    <recommendedName>
        <fullName evidence="3">Endoribonuclease YSH1</fullName>
    </recommendedName>
    <alternativeName>
        <fullName evidence="9">Endoribonuclease ysh1</fullName>
    </alternativeName>
    <alternativeName>
        <fullName evidence="8 10">mRNA 3'-end-processing protein YSH1</fullName>
    </alternativeName>
</protein>
<evidence type="ECO:0000256" key="5">
    <source>
        <dbReference type="ARBA" id="ARBA00022722"/>
    </source>
</evidence>
<dbReference type="SUPFAM" id="SSF56281">
    <property type="entry name" value="Metallo-hydrolase/oxidoreductase"/>
    <property type="match status" value="1"/>
</dbReference>
<feature type="domain" description="Beta-Casp" evidence="12">
    <location>
        <begin position="253"/>
        <end position="374"/>
    </location>
</feature>
<reference evidence="14" key="1">
    <citation type="submission" date="2022-07" db="EMBL/GenBank/DDBJ databases">
        <title>Phylogenomic reconstructions and comparative analyses of Kickxellomycotina fungi.</title>
        <authorList>
            <person name="Reynolds N.K."/>
            <person name="Stajich J.E."/>
            <person name="Barry K."/>
            <person name="Grigoriev I.V."/>
            <person name="Crous P."/>
            <person name="Smith M.E."/>
        </authorList>
    </citation>
    <scope>NUCLEOTIDE SEQUENCE</scope>
    <source>
        <strain evidence="14">RSA 567</strain>
    </source>
</reference>
<evidence type="ECO:0000259" key="11">
    <source>
        <dbReference type="SMART" id="SM00849"/>
    </source>
</evidence>
<sequence length="803" mass="88776">MATKRGATEIAIEDDSDVLTILPLGAGNEVGRSCIVIEYKNKKIMLDAGIHPGKAGLNALPFFDEIDPAEIDVLLVTHFHLDHAGSVPYFMEKTPFRGRTFMTHPTKAIYKWLLSDYVRVSNVSAEEQLYNDKDLMQSYERIEVIDYHQVVDVDGIKFSAFNAGHVLGAAMFLIEVAGVKILYTGDYSREEDRHLMAAEKPNATIDVLICESTYGVQSHEPRVEREARFTSVTHKIVRRGGRCLIPVFALGRAQELLLILDEYWEAHPELDDVPIYYASSLAKKCMAIYQTYINMMNEHIRKQFAISNPFVFKHISSIRNSQDFADSGPCVVMASPGMLQNGLSRELFERWCSFDRNGVVLTGYSVEGTLARDLLNEPEAIESLRGKPLPVRLTIDSISFSAHVDFTQNSQFIYETQAPHVVLVHGEYTNMHRLKSALHDYFSENNLPTEVHTPANCEPVELRFKGAKDTKLVGELATQASEYVQHLTAQPLDATKRARLDPATEAPDGEVALAGVLVAKEYKYYLMEDTYVSDFTGLSTAQVLQRQAVPYHGTYSLLKYHLEQMFGLVQDATTLQTNPLERLDAVYDLGVCQYFKPAPLAPPADPASAKAPPAVGSPEPTTDHVVYRVYDAVDVVFKPKAASVELEWVGNYANDMIADTVVAIILNIECSPASVKVTKSACGGGSHHASGQTFTSGLTTAHIPTLVKFLEPQFGDVQLLAHASAPPSPTSDEGQVTSPLDGYTVVPAISDTRPVVALQVQVDRHPAVIRLDDCAVLCNHGRLQTRVEHVLARVVKTLRPHGP</sequence>
<dbReference type="Pfam" id="PF00753">
    <property type="entry name" value="Lactamase_B"/>
    <property type="match status" value="1"/>
</dbReference>
<dbReference type="InterPro" id="IPR050698">
    <property type="entry name" value="MBL"/>
</dbReference>
<evidence type="ECO:0000256" key="2">
    <source>
        <dbReference type="ARBA" id="ARBA00010624"/>
    </source>
</evidence>
<dbReference type="CDD" id="cd16292">
    <property type="entry name" value="CPSF3-like_MBL-fold"/>
    <property type="match status" value="1"/>
</dbReference>
<comment type="similarity">
    <text evidence="2">Belongs to the metallo-beta-lactamase superfamily. RNA-metabolizing metallo-beta-lactamase-like family. CPSF2/YSH1 subfamily.</text>
</comment>
<dbReference type="GO" id="GO:0004534">
    <property type="term" value="F:5'-3' RNA exonuclease activity"/>
    <property type="evidence" value="ECO:0007669"/>
    <property type="project" value="TreeGrafter"/>
</dbReference>
<dbReference type="GO" id="GO:0006398">
    <property type="term" value="P:mRNA 3'-end processing by stem-loop binding and cleavage"/>
    <property type="evidence" value="ECO:0007669"/>
    <property type="project" value="TreeGrafter"/>
</dbReference>
<dbReference type="OrthoDB" id="10249535at2759"/>
<dbReference type="InterPro" id="IPR021718">
    <property type="entry name" value="CPSF73-100_C"/>
</dbReference>
<dbReference type="Gene3D" id="3.60.15.10">
    <property type="entry name" value="Ribonuclease Z/Hydroxyacylglutathione hydrolase-like"/>
    <property type="match status" value="1"/>
</dbReference>
<evidence type="ECO:0000313" key="15">
    <source>
        <dbReference type="Proteomes" id="UP001151582"/>
    </source>
</evidence>
<name>A0A9W8B600_9FUNG</name>
<evidence type="ECO:0000256" key="7">
    <source>
        <dbReference type="ARBA" id="ARBA00023242"/>
    </source>
</evidence>
<comment type="caution">
    <text evidence="14">The sequence shown here is derived from an EMBL/GenBank/DDBJ whole genome shotgun (WGS) entry which is preliminary data.</text>
</comment>
<gene>
    <name evidence="14" type="primary">YSH1</name>
    <name evidence="14" type="ORF">H4R34_000791</name>
</gene>
<dbReference type="Gene3D" id="3.40.50.10890">
    <property type="match status" value="1"/>
</dbReference>
<evidence type="ECO:0000256" key="6">
    <source>
        <dbReference type="ARBA" id="ARBA00022801"/>
    </source>
</evidence>
<evidence type="ECO:0000259" key="13">
    <source>
        <dbReference type="SMART" id="SM01098"/>
    </source>
</evidence>
<dbReference type="PANTHER" id="PTHR11203">
    <property type="entry name" value="CLEAVAGE AND POLYADENYLATION SPECIFICITY FACTOR FAMILY MEMBER"/>
    <property type="match status" value="1"/>
</dbReference>
<dbReference type="Pfam" id="PF11718">
    <property type="entry name" value="CPSF73-100_C"/>
    <property type="match status" value="1"/>
</dbReference>
<organism evidence="14 15">
    <name type="scientific">Dimargaris verticillata</name>
    <dbReference type="NCBI Taxonomy" id="2761393"/>
    <lineage>
        <taxon>Eukaryota</taxon>
        <taxon>Fungi</taxon>
        <taxon>Fungi incertae sedis</taxon>
        <taxon>Zoopagomycota</taxon>
        <taxon>Kickxellomycotina</taxon>
        <taxon>Dimargaritomycetes</taxon>
        <taxon>Dimargaritales</taxon>
        <taxon>Dimargaritaceae</taxon>
        <taxon>Dimargaris</taxon>
    </lineage>
</organism>
<evidence type="ECO:0000313" key="14">
    <source>
        <dbReference type="EMBL" id="KAJ1984231.1"/>
    </source>
</evidence>
<dbReference type="GO" id="GO:0005847">
    <property type="term" value="C:mRNA cleavage and polyadenylation specificity factor complex"/>
    <property type="evidence" value="ECO:0007669"/>
    <property type="project" value="TreeGrafter"/>
</dbReference>
<evidence type="ECO:0000256" key="3">
    <source>
        <dbReference type="ARBA" id="ARBA00018311"/>
    </source>
</evidence>
<dbReference type="SMART" id="SM01027">
    <property type="entry name" value="Beta-Casp"/>
    <property type="match status" value="1"/>
</dbReference>
<dbReference type="FunFam" id="3.40.50.10890:FF:000001">
    <property type="entry name" value="Cleavage and polyadenylation specificity factor subunit 3"/>
    <property type="match status" value="1"/>
</dbReference>
<evidence type="ECO:0000256" key="4">
    <source>
        <dbReference type="ARBA" id="ARBA00022664"/>
    </source>
</evidence>
<dbReference type="SMART" id="SM00849">
    <property type="entry name" value="Lactamase_B"/>
    <property type="match status" value="1"/>
</dbReference>
<feature type="domain" description="Pre-mRNA 3'-end-processing endonuclease polyadenylation factor C-term" evidence="13">
    <location>
        <begin position="508"/>
        <end position="801"/>
    </location>
</feature>
<dbReference type="GO" id="GO:0004521">
    <property type="term" value="F:RNA endonuclease activity"/>
    <property type="evidence" value="ECO:0007669"/>
    <property type="project" value="TreeGrafter"/>
</dbReference>
<dbReference type="AlphaFoldDB" id="A0A9W8B600"/>
<proteinExistence type="inferred from homology"/>
<dbReference type="InterPro" id="IPR001279">
    <property type="entry name" value="Metallo-B-lactamas"/>
</dbReference>
<dbReference type="Proteomes" id="UP001151582">
    <property type="component" value="Unassembled WGS sequence"/>
</dbReference>
<dbReference type="Pfam" id="PF07521">
    <property type="entry name" value="RMMBL"/>
    <property type="match status" value="1"/>
</dbReference>
<dbReference type="GO" id="GO:0003723">
    <property type="term" value="F:RNA binding"/>
    <property type="evidence" value="ECO:0007669"/>
    <property type="project" value="TreeGrafter"/>
</dbReference>
<keyword evidence="7" id="KW-0539">Nucleus</keyword>
<evidence type="ECO:0000256" key="8">
    <source>
        <dbReference type="ARBA" id="ARBA00032592"/>
    </source>
</evidence>
<keyword evidence="6" id="KW-0378">Hydrolase</keyword>
<dbReference type="InterPro" id="IPR022712">
    <property type="entry name" value="Beta_Casp"/>
</dbReference>
<keyword evidence="15" id="KW-1185">Reference proteome</keyword>